<evidence type="ECO:0000313" key="2">
    <source>
        <dbReference type="Proteomes" id="UP001268256"/>
    </source>
</evidence>
<accession>A0AAE4FWQ8</accession>
<dbReference type="RefSeq" id="WP_322879580.1">
    <property type="nucleotide sequence ID" value="NZ_JAVMIP010000028.1"/>
</dbReference>
<dbReference type="EMBL" id="JAVMIP010000028">
    <property type="protein sequence ID" value="MDS3862375.1"/>
    <property type="molecule type" value="Genomic_DNA"/>
</dbReference>
<proteinExistence type="predicted"/>
<protein>
    <submittedName>
        <fullName evidence="1">DUF2808 domain-containing protein</fullName>
    </submittedName>
</protein>
<sequence length="212" mass="23121">MANGSRNWAWTSDWLRLLLLLAGGSCVGLIWPAYPLNVAQAQASHPSIAQLQAELPPVSQFADGTVFFNQIPQFLGAKTYDPITFTFRPKYYFTLVVPATSLVPLSRVQFKQISGNSTIEFLPGLNQALIKGSSSPITITQVPNTPARTNEFLLEPAIQPGQEVTLILTATRNPTVPGVYLFGVTVYPLGEKVIGNMTGTARLQFRNPGLLF</sequence>
<name>A0AAE4FWQ8_9CYAN</name>
<dbReference type="Pfam" id="PF10989">
    <property type="entry name" value="DUF2808"/>
    <property type="match status" value="1"/>
</dbReference>
<dbReference type="AlphaFoldDB" id="A0AAE4FWQ8"/>
<organism evidence="1 2">
    <name type="scientific">Pseudocalidococcus azoricus BACA0444</name>
    <dbReference type="NCBI Taxonomy" id="2918990"/>
    <lineage>
        <taxon>Bacteria</taxon>
        <taxon>Bacillati</taxon>
        <taxon>Cyanobacteriota</taxon>
        <taxon>Cyanophyceae</taxon>
        <taxon>Acaryochloridales</taxon>
        <taxon>Thermosynechococcaceae</taxon>
        <taxon>Pseudocalidococcus</taxon>
        <taxon>Pseudocalidococcus azoricus</taxon>
    </lineage>
</organism>
<keyword evidence="2" id="KW-1185">Reference proteome</keyword>
<comment type="caution">
    <text evidence="1">The sequence shown here is derived from an EMBL/GenBank/DDBJ whole genome shotgun (WGS) entry which is preliminary data.</text>
</comment>
<dbReference type="Proteomes" id="UP001268256">
    <property type="component" value="Unassembled WGS sequence"/>
</dbReference>
<dbReference type="InterPro" id="IPR021256">
    <property type="entry name" value="DUF2808"/>
</dbReference>
<gene>
    <name evidence="1" type="ORF">RIF25_16375</name>
</gene>
<reference evidence="2" key="1">
    <citation type="submission" date="2023-07" db="EMBL/GenBank/DDBJ databases">
        <authorList>
            <person name="Luz R."/>
            <person name="Cordeiro R."/>
            <person name="Fonseca A."/>
            <person name="Goncalves V."/>
        </authorList>
    </citation>
    <scope>NUCLEOTIDE SEQUENCE [LARGE SCALE GENOMIC DNA]</scope>
    <source>
        <strain evidence="2">BACA0444</strain>
    </source>
</reference>
<evidence type="ECO:0000313" key="1">
    <source>
        <dbReference type="EMBL" id="MDS3862375.1"/>
    </source>
</evidence>